<organism evidence="1 2">
    <name type="scientific">Dreissena polymorpha</name>
    <name type="common">Zebra mussel</name>
    <name type="synonym">Mytilus polymorpha</name>
    <dbReference type="NCBI Taxonomy" id="45954"/>
    <lineage>
        <taxon>Eukaryota</taxon>
        <taxon>Metazoa</taxon>
        <taxon>Spiralia</taxon>
        <taxon>Lophotrochozoa</taxon>
        <taxon>Mollusca</taxon>
        <taxon>Bivalvia</taxon>
        <taxon>Autobranchia</taxon>
        <taxon>Heteroconchia</taxon>
        <taxon>Euheterodonta</taxon>
        <taxon>Imparidentia</taxon>
        <taxon>Neoheterodontei</taxon>
        <taxon>Myida</taxon>
        <taxon>Dreissenoidea</taxon>
        <taxon>Dreissenidae</taxon>
        <taxon>Dreissena</taxon>
    </lineage>
</organism>
<sequence>MEDQIATIYTTIHLSSSSTSKTNTSSLYCVSDNRNLRFMNVNCRSLGGGKSSDLQAALQYIKPDIVFETESWLKGINPGKPPSSDAIQSSEVFPSYYKSFRNDRGTLEGGGAWGSICISLGGPHR</sequence>
<accession>A0A9D4E6H9</accession>
<reference evidence="1" key="1">
    <citation type="journal article" date="2019" name="bioRxiv">
        <title>The Genome of the Zebra Mussel, Dreissena polymorpha: A Resource for Invasive Species Research.</title>
        <authorList>
            <person name="McCartney M.A."/>
            <person name="Auch B."/>
            <person name="Kono T."/>
            <person name="Mallez S."/>
            <person name="Zhang Y."/>
            <person name="Obille A."/>
            <person name="Becker A."/>
            <person name="Abrahante J.E."/>
            <person name="Garbe J."/>
            <person name="Badalamenti J.P."/>
            <person name="Herman A."/>
            <person name="Mangelson H."/>
            <person name="Liachko I."/>
            <person name="Sullivan S."/>
            <person name="Sone E.D."/>
            <person name="Koren S."/>
            <person name="Silverstein K.A.T."/>
            <person name="Beckman K.B."/>
            <person name="Gohl D.M."/>
        </authorList>
    </citation>
    <scope>NUCLEOTIDE SEQUENCE</scope>
    <source>
        <strain evidence="1">Duluth1</strain>
        <tissue evidence="1">Whole animal</tissue>
    </source>
</reference>
<dbReference type="Proteomes" id="UP000828390">
    <property type="component" value="Unassembled WGS sequence"/>
</dbReference>
<proteinExistence type="predicted"/>
<name>A0A9D4E6H9_DREPO</name>
<dbReference type="EMBL" id="JAIWYP010000009">
    <property type="protein sequence ID" value="KAH3774819.1"/>
    <property type="molecule type" value="Genomic_DNA"/>
</dbReference>
<evidence type="ECO:0000313" key="1">
    <source>
        <dbReference type="EMBL" id="KAH3774819.1"/>
    </source>
</evidence>
<protein>
    <recommendedName>
        <fullName evidence="3">Endonuclease/exonuclease/phosphatase domain-containing protein</fullName>
    </recommendedName>
</protein>
<keyword evidence="2" id="KW-1185">Reference proteome</keyword>
<reference evidence="1" key="2">
    <citation type="submission" date="2020-11" db="EMBL/GenBank/DDBJ databases">
        <authorList>
            <person name="McCartney M.A."/>
            <person name="Auch B."/>
            <person name="Kono T."/>
            <person name="Mallez S."/>
            <person name="Becker A."/>
            <person name="Gohl D.M."/>
            <person name="Silverstein K.A.T."/>
            <person name="Koren S."/>
            <person name="Bechman K.B."/>
            <person name="Herman A."/>
            <person name="Abrahante J.E."/>
            <person name="Garbe J."/>
        </authorList>
    </citation>
    <scope>NUCLEOTIDE SEQUENCE</scope>
    <source>
        <strain evidence="1">Duluth1</strain>
        <tissue evidence="1">Whole animal</tissue>
    </source>
</reference>
<evidence type="ECO:0000313" key="2">
    <source>
        <dbReference type="Proteomes" id="UP000828390"/>
    </source>
</evidence>
<evidence type="ECO:0008006" key="3">
    <source>
        <dbReference type="Google" id="ProtNLM"/>
    </source>
</evidence>
<gene>
    <name evidence="1" type="ORF">DPMN_176212</name>
</gene>
<dbReference type="AlphaFoldDB" id="A0A9D4E6H9"/>
<comment type="caution">
    <text evidence="1">The sequence shown here is derived from an EMBL/GenBank/DDBJ whole genome shotgun (WGS) entry which is preliminary data.</text>
</comment>